<keyword evidence="6" id="KW-0418">Kinase</keyword>
<evidence type="ECO:0000256" key="7">
    <source>
        <dbReference type="ARBA" id="ARBA00022840"/>
    </source>
</evidence>
<evidence type="ECO:0000259" key="10">
    <source>
        <dbReference type="Pfam" id="PF02518"/>
    </source>
</evidence>
<feature type="transmembrane region" description="Helical" evidence="9">
    <location>
        <begin position="75"/>
        <end position="92"/>
    </location>
</feature>
<evidence type="ECO:0000256" key="4">
    <source>
        <dbReference type="ARBA" id="ARBA00022679"/>
    </source>
</evidence>
<dbReference type="PANTHER" id="PTHR24421:SF10">
    <property type="entry name" value="NITRATE_NITRITE SENSOR PROTEIN NARQ"/>
    <property type="match status" value="1"/>
</dbReference>
<evidence type="ECO:0000313" key="13">
    <source>
        <dbReference type="EMBL" id="RFA13590.1"/>
    </source>
</evidence>
<dbReference type="Gene3D" id="3.30.565.10">
    <property type="entry name" value="Histidine kinase-like ATPase, C-terminal domain"/>
    <property type="match status" value="1"/>
</dbReference>
<dbReference type="Gene3D" id="1.20.5.1930">
    <property type="match status" value="1"/>
</dbReference>
<comment type="caution">
    <text evidence="13">The sequence shown here is derived from an EMBL/GenBank/DDBJ whole genome shotgun (WGS) entry which is preliminary data.</text>
</comment>
<feature type="domain" description="DUF7134" evidence="12">
    <location>
        <begin position="21"/>
        <end position="141"/>
    </location>
</feature>
<dbReference type="PANTHER" id="PTHR24421">
    <property type="entry name" value="NITRATE/NITRITE SENSOR PROTEIN NARX-RELATED"/>
    <property type="match status" value="1"/>
</dbReference>
<dbReference type="CDD" id="cd16917">
    <property type="entry name" value="HATPase_UhpB-NarQ-NarX-like"/>
    <property type="match status" value="1"/>
</dbReference>
<dbReference type="SUPFAM" id="SSF55874">
    <property type="entry name" value="ATPase domain of HSP90 chaperone/DNA topoisomerase II/histidine kinase"/>
    <property type="match status" value="1"/>
</dbReference>
<sequence length="443" mass="47017">MAVRTVSSGTWERPRPSAQALRRDVLVAGLLVLATAASAFIYSSIVPSPPAAWWVTVPWAIVIAGSLAARRRFPAVVAVVVSGAFLAGQLMVVPEVLFSNICLYLAIYSLGAWGANRRVATIVRVVIIVGMFLWLFSFLLLNTSTPSYIDQVGGHGMLDPFVAFAAFQVMQNLLYFAAAYYFGNGAWSSALARHQLETRTRELQAEREISQAQALVLERVRIARELHDVVAHHVSVMGVQAGAARRVLATVRGDGSADPAQLAKAVAAVAVIEQNARQAVDDLHHLLGALRQPGTGETSAADDASTHGVEQLPALIDSSRRAGLAVDFSVVGTPRPVSPATGLNVYRIAQEALTNCRKHAGSAVRVDARLRYLDDAIEIEVGDDGHGSVRPAASIGAEPRGLGLVGMRERVDAAGGILETGPKARGGYVVRARLPLAPAEVPA</sequence>
<dbReference type="GO" id="GO:0000155">
    <property type="term" value="F:phosphorelay sensor kinase activity"/>
    <property type="evidence" value="ECO:0007669"/>
    <property type="project" value="InterPro"/>
</dbReference>
<keyword evidence="9" id="KW-0812">Transmembrane</keyword>
<proteinExistence type="predicted"/>
<keyword evidence="8" id="KW-0902">Two-component regulatory system</keyword>
<dbReference type="GO" id="GO:0005524">
    <property type="term" value="F:ATP binding"/>
    <property type="evidence" value="ECO:0007669"/>
    <property type="project" value="UniProtKB-KW"/>
</dbReference>
<name>A0A3E0VV79_9MICO</name>
<keyword evidence="9" id="KW-0472">Membrane</keyword>
<reference evidence="13 14" key="1">
    <citation type="submission" date="2017-04" db="EMBL/GenBank/DDBJ databases">
        <title>Comparative genome analysis of Subtercola boreus.</title>
        <authorList>
            <person name="Cho Y.-J."/>
            <person name="Cho A."/>
            <person name="Kim O.-S."/>
            <person name="Lee J.-I."/>
        </authorList>
    </citation>
    <scope>NUCLEOTIDE SEQUENCE [LARGE SCALE GENOMIC DNA]</scope>
    <source>
        <strain evidence="13 14">P27479</strain>
    </source>
</reference>
<dbReference type="Pfam" id="PF23539">
    <property type="entry name" value="DUF7134"/>
    <property type="match status" value="1"/>
</dbReference>
<dbReference type="Pfam" id="PF07730">
    <property type="entry name" value="HisKA_3"/>
    <property type="match status" value="1"/>
</dbReference>
<keyword evidence="3" id="KW-0597">Phosphoprotein</keyword>
<gene>
    <name evidence="13" type="ORF">B7R22_13110</name>
</gene>
<dbReference type="OrthoDB" id="227596at2"/>
<feature type="transmembrane region" description="Helical" evidence="9">
    <location>
        <begin position="122"/>
        <end position="141"/>
    </location>
</feature>
<keyword evidence="7" id="KW-0067">ATP-binding</keyword>
<dbReference type="AlphaFoldDB" id="A0A3E0VV79"/>
<dbReference type="GO" id="GO:0046983">
    <property type="term" value="F:protein dimerization activity"/>
    <property type="evidence" value="ECO:0007669"/>
    <property type="project" value="InterPro"/>
</dbReference>
<organism evidence="13 14">
    <name type="scientific">Subtercola boreus</name>
    <dbReference type="NCBI Taxonomy" id="120213"/>
    <lineage>
        <taxon>Bacteria</taxon>
        <taxon>Bacillati</taxon>
        <taxon>Actinomycetota</taxon>
        <taxon>Actinomycetes</taxon>
        <taxon>Micrococcales</taxon>
        <taxon>Microbacteriaceae</taxon>
        <taxon>Subtercola</taxon>
    </lineage>
</organism>
<feature type="transmembrane region" description="Helical" evidence="9">
    <location>
        <begin position="161"/>
        <end position="183"/>
    </location>
</feature>
<keyword evidence="5" id="KW-0547">Nucleotide-binding</keyword>
<evidence type="ECO:0000313" key="14">
    <source>
        <dbReference type="Proteomes" id="UP000256541"/>
    </source>
</evidence>
<evidence type="ECO:0000256" key="6">
    <source>
        <dbReference type="ARBA" id="ARBA00022777"/>
    </source>
</evidence>
<feature type="transmembrane region" description="Helical" evidence="9">
    <location>
        <begin position="51"/>
        <end position="68"/>
    </location>
</feature>
<evidence type="ECO:0000256" key="5">
    <source>
        <dbReference type="ARBA" id="ARBA00022741"/>
    </source>
</evidence>
<dbReference type="InterPro" id="IPR050482">
    <property type="entry name" value="Sensor_HK_TwoCompSys"/>
</dbReference>
<dbReference type="EC" id="2.7.13.3" evidence="2"/>
<evidence type="ECO:0000259" key="11">
    <source>
        <dbReference type="Pfam" id="PF07730"/>
    </source>
</evidence>
<evidence type="ECO:0000256" key="2">
    <source>
        <dbReference type="ARBA" id="ARBA00012438"/>
    </source>
</evidence>
<dbReference type="GO" id="GO:0016020">
    <property type="term" value="C:membrane"/>
    <property type="evidence" value="ECO:0007669"/>
    <property type="project" value="InterPro"/>
</dbReference>
<evidence type="ECO:0000256" key="1">
    <source>
        <dbReference type="ARBA" id="ARBA00000085"/>
    </source>
</evidence>
<dbReference type="Proteomes" id="UP000256541">
    <property type="component" value="Unassembled WGS sequence"/>
</dbReference>
<protein>
    <recommendedName>
        <fullName evidence="2">histidine kinase</fullName>
        <ecNumber evidence="2">2.7.13.3</ecNumber>
    </recommendedName>
</protein>
<dbReference type="RefSeq" id="WP_116412153.1">
    <property type="nucleotide sequence ID" value="NZ_NBXB01000034.1"/>
</dbReference>
<feature type="domain" description="Histidine kinase/HSP90-like ATPase" evidence="10">
    <location>
        <begin position="345"/>
        <end position="437"/>
    </location>
</feature>
<dbReference type="InterPro" id="IPR055558">
    <property type="entry name" value="DUF7134"/>
</dbReference>
<dbReference type="InterPro" id="IPR011712">
    <property type="entry name" value="Sig_transdc_His_kin_sub3_dim/P"/>
</dbReference>
<keyword evidence="9" id="KW-1133">Transmembrane helix</keyword>
<evidence type="ECO:0000256" key="3">
    <source>
        <dbReference type="ARBA" id="ARBA00022553"/>
    </source>
</evidence>
<evidence type="ECO:0000256" key="8">
    <source>
        <dbReference type="ARBA" id="ARBA00023012"/>
    </source>
</evidence>
<evidence type="ECO:0000259" key="12">
    <source>
        <dbReference type="Pfam" id="PF23539"/>
    </source>
</evidence>
<feature type="transmembrane region" description="Helical" evidence="9">
    <location>
        <begin position="98"/>
        <end position="115"/>
    </location>
</feature>
<dbReference type="InterPro" id="IPR003594">
    <property type="entry name" value="HATPase_dom"/>
</dbReference>
<feature type="transmembrane region" description="Helical" evidence="9">
    <location>
        <begin position="25"/>
        <end position="45"/>
    </location>
</feature>
<evidence type="ECO:0000256" key="9">
    <source>
        <dbReference type="SAM" id="Phobius"/>
    </source>
</evidence>
<comment type="catalytic activity">
    <reaction evidence="1">
        <text>ATP + protein L-histidine = ADP + protein N-phospho-L-histidine.</text>
        <dbReference type="EC" id="2.7.13.3"/>
    </reaction>
</comment>
<dbReference type="EMBL" id="NBXB01000034">
    <property type="protein sequence ID" value="RFA13590.1"/>
    <property type="molecule type" value="Genomic_DNA"/>
</dbReference>
<feature type="domain" description="Signal transduction histidine kinase subgroup 3 dimerisation and phosphoacceptor" evidence="11">
    <location>
        <begin position="218"/>
        <end position="293"/>
    </location>
</feature>
<keyword evidence="4" id="KW-0808">Transferase</keyword>
<dbReference type="InterPro" id="IPR036890">
    <property type="entry name" value="HATPase_C_sf"/>
</dbReference>
<accession>A0A3E0VV79</accession>
<dbReference type="Pfam" id="PF02518">
    <property type="entry name" value="HATPase_c"/>
    <property type="match status" value="1"/>
</dbReference>